<comment type="caution">
    <text evidence="1">The sequence shown here is derived from an EMBL/GenBank/DDBJ whole genome shotgun (WGS) entry which is preliminary data.</text>
</comment>
<organism evidence="1 2">
    <name type="scientific">Vallitalea longa</name>
    <dbReference type="NCBI Taxonomy" id="2936439"/>
    <lineage>
        <taxon>Bacteria</taxon>
        <taxon>Bacillati</taxon>
        <taxon>Bacillota</taxon>
        <taxon>Clostridia</taxon>
        <taxon>Lachnospirales</taxon>
        <taxon>Vallitaleaceae</taxon>
        <taxon>Vallitalea</taxon>
    </lineage>
</organism>
<dbReference type="InterPro" id="IPR036593">
    <property type="entry name" value="CPE0013-like_sf"/>
</dbReference>
<dbReference type="Pfam" id="PF07892">
    <property type="entry name" value="DUF1667"/>
    <property type="match status" value="1"/>
</dbReference>
<dbReference type="PANTHER" id="PTHR39450:SF1">
    <property type="entry name" value="DUF1667 DOMAIN-CONTAINING PROTEIN"/>
    <property type="match status" value="1"/>
</dbReference>
<dbReference type="EMBL" id="BRLB01000027">
    <property type="protein sequence ID" value="GKX32169.1"/>
    <property type="molecule type" value="Genomic_DNA"/>
</dbReference>
<dbReference type="InterPro" id="IPR012460">
    <property type="entry name" value="DUF1667"/>
</dbReference>
<reference evidence="1" key="1">
    <citation type="submission" date="2022-06" db="EMBL/GenBank/DDBJ databases">
        <title>Vallitalea longa sp. nov., an anaerobic bacterium isolated from marine sediment.</title>
        <authorList>
            <person name="Hirano S."/>
            <person name="Terahara T."/>
            <person name="Mori K."/>
            <person name="Hamada M."/>
            <person name="Matsumoto R."/>
            <person name="Kobayashi T."/>
        </authorList>
    </citation>
    <scope>NUCLEOTIDE SEQUENCE</scope>
    <source>
        <strain evidence="1">SH18-1</strain>
    </source>
</reference>
<dbReference type="Gene3D" id="3.10.530.10">
    <property type="entry name" value="CPE0013-like"/>
    <property type="match status" value="1"/>
</dbReference>
<proteinExistence type="predicted"/>
<dbReference type="AlphaFoldDB" id="A0A9W5YHS8"/>
<evidence type="ECO:0000313" key="1">
    <source>
        <dbReference type="EMBL" id="GKX32169.1"/>
    </source>
</evidence>
<dbReference type="SUPFAM" id="SSF160148">
    <property type="entry name" value="CPE0013-like"/>
    <property type="match status" value="1"/>
</dbReference>
<sequence length="122" mass="13515">MIEKRKLVCIACPIGCNITVTLENNEVIKVEGNTCKRGEMYAKTECTNPTRILTTTMKVRNGRLPVVSVKSDKPLPKESLLDCMKMVNDVVLEAPMKIGDVAIRDIVEGVNIVLTRDIDKAL</sequence>
<dbReference type="RefSeq" id="WP_330680842.1">
    <property type="nucleotide sequence ID" value="NZ_BRLB01000027.1"/>
</dbReference>
<accession>A0A9W5YHS8</accession>
<keyword evidence="2" id="KW-1185">Reference proteome</keyword>
<gene>
    <name evidence="1" type="ORF">SH1V18_46490</name>
</gene>
<protein>
    <submittedName>
        <fullName evidence="1">NAD(FAD)-dependent dehydrogenase</fullName>
    </submittedName>
</protein>
<name>A0A9W5YHS8_9FIRM</name>
<dbReference type="SUPFAM" id="SSF53706">
    <property type="entry name" value="Formate dehydrogenase/DMSO reductase, domains 1-3"/>
    <property type="match status" value="1"/>
</dbReference>
<dbReference type="PANTHER" id="PTHR39450">
    <property type="entry name" value="MOLYBDOPTERIN OXIDOREDUCTASE, 4FE-4S CLUSTER-BINDING SUBUNIT"/>
    <property type="match status" value="1"/>
</dbReference>
<evidence type="ECO:0000313" key="2">
    <source>
        <dbReference type="Proteomes" id="UP001144256"/>
    </source>
</evidence>
<dbReference type="Proteomes" id="UP001144256">
    <property type="component" value="Unassembled WGS sequence"/>
</dbReference>
<dbReference type="Gene3D" id="2.20.25.90">
    <property type="entry name" value="ADC-like domains"/>
    <property type="match status" value="1"/>
</dbReference>